<dbReference type="Proteomes" id="UP000886667">
    <property type="component" value="Unassembled WGS sequence"/>
</dbReference>
<evidence type="ECO:0000313" key="2">
    <source>
        <dbReference type="Proteomes" id="UP000886667"/>
    </source>
</evidence>
<accession>A0A9E4N200</accession>
<comment type="caution">
    <text evidence="1">The sequence shown here is derived from an EMBL/GenBank/DDBJ whole genome shotgun (WGS) entry which is preliminary data.</text>
</comment>
<evidence type="ECO:0000313" key="1">
    <source>
        <dbReference type="EMBL" id="MCG7945171.1"/>
    </source>
</evidence>
<organism evidence="1 2">
    <name type="scientific">Candidatus Thiodiazotropha taylori</name>
    <dbReference type="NCBI Taxonomy" id="2792791"/>
    <lineage>
        <taxon>Bacteria</taxon>
        <taxon>Pseudomonadati</taxon>
        <taxon>Pseudomonadota</taxon>
        <taxon>Gammaproteobacteria</taxon>
        <taxon>Chromatiales</taxon>
        <taxon>Sedimenticolaceae</taxon>
        <taxon>Candidatus Thiodiazotropha</taxon>
    </lineage>
</organism>
<dbReference type="SUPFAM" id="SSF53067">
    <property type="entry name" value="Actin-like ATPase domain"/>
    <property type="match status" value="1"/>
</dbReference>
<protein>
    <submittedName>
        <fullName evidence="1">Pilus assembly protein PilM</fullName>
    </submittedName>
</protein>
<reference evidence="1" key="1">
    <citation type="journal article" date="2021" name="Proc. Natl. Acad. Sci. U.S.A.">
        <title>Global biogeography of chemosynthetic symbionts reveals both localized and globally distributed symbiont groups. .</title>
        <authorList>
            <person name="Osvatic J.T."/>
            <person name="Wilkins L.G.E."/>
            <person name="Leibrecht L."/>
            <person name="Leray M."/>
            <person name="Zauner S."/>
            <person name="Polzin J."/>
            <person name="Camacho Y."/>
            <person name="Gros O."/>
            <person name="van Gils J.A."/>
            <person name="Eisen J.A."/>
            <person name="Petersen J.M."/>
            <person name="Yuen B."/>
        </authorList>
    </citation>
    <scope>NUCLEOTIDE SEQUENCE</scope>
    <source>
        <strain evidence="1">MAGclacostrist064TRANS</strain>
    </source>
</reference>
<dbReference type="Gene3D" id="3.30.1490.300">
    <property type="match status" value="1"/>
</dbReference>
<dbReference type="InterPro" id="IPR005883">
    <property type="entry name" value="PilM"/>
</dbReference>
<dbReference type="InterPro" id="IPR050696">
    <property type="entry name" value="FtsA/MreB"/>
</dbReference>
<dbReference type="AlphaFoldDB" id="A0A9E4N200"/>
<dbReference type="Gene3D" id="3.30.420.40">
    <property type="match status" value="1"/>
</dbReference>
<dbReference type="EMBL" id="JAEPCM010000047">
    <property type="protein sequence ID" value="MCG7945171.1"/>
    <property type="molecule type" value="Genomic_DNA"/>
</dbReference>
<dbReference type="InterPro" id="IPR043129">
    <property type="entry name" value="ATPase_NBD"/>
</dbReference>
<sequence length="149" mass="15804">MSLFGRKKPPLIGIDISSTAVKLLELSQATGRTGSTYRVEAYGVEPLPGNAVVEKNIAEVDAVGEAIRTAVRRSGSKAKHAAVAVSGSAVITKVISMPATLSDQELESQIQLEADQYIPYPLEEVNLDFEVIGPSEKNPELVDVLLAAS</sequence>
<feature type="non-terminal residue" evidence="1">
    <location>
        <position position="149"/>
    </location>
</feature>
<dbReference type="PANTHER" id="PTHR32432:SF3">
    <property type="entry name" value="ETHANOLAMINE UTILIZATION PROTEIN EUTJ"/>
    <property type="match status" value="1"/>
</dbReference>
<proteinExistence type="predicted"/>
<dbReference type="Pfam" id="PF11104">
    <property type="entry name" value="PilM_2"/>
    <property type="match status" value="1"/>
</dbReference>
<dbReference type="PANTHER" id="PTHR32432">
    <property type="entry name" value="CELL DIVISION PROTEIN FTSA-RELATED"/>
    <property type="match status" value="1"/>
</dbReference>
<dbReference type="NCBIfam" id="TIGR01175">
    <property type="entry name" value="pilM"/>
    <property type="match status" value="1"/>
</dbReference>
<gene>
    <name evidence="1" type="ORF">JAZ07_02360</name>
</gene>
<name>A0A9E4N200_9GAMM</name>